<dbReference type="EMBL" id="ML208441">
    <property type="protein sequence ID" value="TFK65301.1"/>
    <property type="molecule type" value="Genomic_DNA"/>
</dbReference>
<gene>
    <name evidence="1" type="ORF">BDN72DRAFT_773508</name>
</gene>
<evidence type="ECO:0000313" key="2">
    <source>
        <dbReference type="Proteomes" id="UP000308600"/>
    </source>
</evidence>
<name>A0ACD3AHY2_9AGAR</name>
<organism evidence="1 2">
    <name type="scientific">Pluteus cervinus</name>
    <dbReference type="NCBI Taxonomy" id="181527"/>
    <lineage>
        <taxon>Eukaryota</taxon>
        <taxon>Fungi</taxon>
        <taxon>Dikarya</taxon>
        <taxon>Basidiomycota</taxon>
        <taxon>Agaricomycotina</taxon>
        <taxon>Agaricomycetes</taxon>
        <taxon>Agaricomycetidae</taxon>
        <taxon>Agaricales</taxon>
        <taxon>Pluteineae</taxon>
        <taxon>Pluteaceae</taxon>
        <taxon>Pluteus</taxon>
    </lineage>
</organism>
<sequence>MDPVKAALNHLLSKALTKPCSAAGNAYSKLVQPIARFQLALDTLLPLLEDKNESIEPTQRILVSFILYSLYAPYPITVNPFKSLLYVTFVQEREKAVAVAKQGGTSVNSNEQLVWVLWKILKGDGNDIGPYTPNTLAQLPLPPSLRATNLIFNEETNHNISVVDDDYTYMYLQNQNGGINGQTSAESADTVTGEGQLSRERSFIDEKAERVAHGMKLLLAARERVLTLTEQRHVQTILPDLASSKMVTSSDLRPLVAYNPTLAYPLIVGLFTTKQSKATENNDSLPSPFLDVLPFLPPTLPTFDLLGRLLRDRTKTDLGSTIADLTRIEVLGRFIHESINWLERAEQDEKQGDVSDDRFAKGVQHLCRFYSTLVKMGIIDPTSDAECTEMMHFCLQYSKFEECTTLYRTLTQARS</sequence>
<keyword evidence="2" id="KW-1185">Reference proteome</keyword>
<dbReference type="Proteomes" id="UP000308600">
    <property type="component" value="Unassembled WGS sequence"/>
</dbReference>
<reference evidence="1 2" key="1">
    <citation type="journal article" date="2019" name="Nat. Ecol. Evol.">
        <title>Megaphylogeny resolves global patterns of mushroom evolution.</title>
        <authorList>
            <person name="Varga T."/>
            <person name="Krizsan K."/>
            <person name="Foldi C."/>
            <person name="Dima B."/>
            <person name="Sanchez-Garcia M."/>
            <person name="Sanchez-Ramirez S."/>
            <person name="Szollosi G.J."/>
            <person name="Szarkandi J.G."/>
            <person name="Papp V."/>
            <person name="Albert L."/>
            <person name="Andreopoulos W."/>
            <person name="Angelini C."/>
            <person name="Antonin V."/>
            <person name="Barry K.W."/>
            <person name="Bougher N.L."/>
            <person name="Buchanan P."/>
            <person name="Buyck B."/>
            <person name="Bense V."/>
            <person name="Catcheside P."/>
            <person name="Chovatia M."/>
            <person name="Cooper J."/>
            <person name="Damon W."/>
            <person name="Desjardin D."/>
            <person name="Finy P."/>
            <person name="Geml J."/>
            <person name="Haridas S."/>
            <person name="Hughes K."/>
            <person name="Justo A."/>
            <person name="Karasinski D."/>
            <person name="Kautmanova I."/>
            <person name="Kiss B."/>
            <person name="Kocsube S."/>
            <person name="Kotiranta H."/>
            <person name="LaButti K.M."/>
            <person name="Lechner B.E."/>
            <person name="Liimatainen K."/>
            <person name="Lipzen A."/>
            <person name="Lukacs Z."/>
            <person name="Mihaltcheva S."/>
            <person name="Morgado L.N."/>
            <person name="Niskanen T."/>
            <person name="Noordeloos M.E."/>
            <person name="Ohm R.A."/>
            <person name="Ortiz-Santana B."/>
            <person name="Ovrebo C."/>
            <person name="Racz N."/>
            <person name="Riley R."/>
            <person name="Savchenko A."/>
            <person name="Shiryaev A."/>
            <person name="Soop K."/>
            <person name="Spirin V."/>
            <person name="Szebenyi C."/>
            <person name="Tomsovsky M."/>
            <person name="Tulloss R.E."/>
            <person name="Uehling J."/>
            <person name="Grigoriev I.V."/>
            <person name="Vagvolgyi C."/>
            <person name="Papp T."/>
            <person name="Martin F.M."/>
            <person name="Miettinen O."/>
            <person name="Hibbett D.S."/>
            <person name="Nagy L.G."/>
        </authorList>
    </citation>
    <scope>NUCLEOTIDE SEQUENCE [LARGE SCALE GENOMIC DNA]</scope>
    <source>
        <strain evidence="1 2">NL-1719</strain>
    </source>
</reference>
<accession>A0ACD3AHY2</accession>
<proteinExistence type="predicted"/>
<evidence type="ECO:0000313" key="1">
    <source>
        <dbReference type="EMBL" id="TFK65301.1"/>
    </source>
</evidence>
<protein>
    <submittedName>
        <fullName evidence="1">Uncharacterized protein</fullName>
    </submittedName>
</protein>